<organism evidence="8 9">
    <name type="scientific">Meloidogyne enterolobii</name>
    <name type="common">Root-knot nematode worm</name>
    <name type="synonym">Meloidogyne mayaguensis</name>
    <dbReference type="NCBI Taxonomy" id="390850"/>
    <lineage>
        <taxon>Eukaryota</taxon>
        <taxon>Metazoa</taxon>
        <taxon>Ecdysozoa</taxon>
        <taxon>Nematoda</taxon>
        <taxon>Chromadorea</taxon>
        <taxon>Rhabditida</taxon>
        <taxon>Tylenchina</taxon>
        <taxon>Tylenchomorpha</taxon>
        <taxon>Tylenchoidea</taxon>
        <taxon>Meloidogynidae</taxon>
        <taxon>Meloidogyninae</taxon>
        <taxon>Meloidogyne</taxon>
    </lineage>
</organism>
<dbReference type="SUPFAM" id="SSF52540">
    <property type="entry name" value="P-loop containing nucleoside triphosphate hydrolases"/>
    <property type="match status" value="1"/>
</dbReference>
<evidence type="ECO:0000256" key="6">
    <source>
        <dbReference type="PROSITE-ProRule" id="PRU00552"/>
    </source>
</evidence>
<name>A0A6V7TUM2_MELEN</name>
<dbReference type="InterPro" id="IPR014014">
    <property type="entry name" value="RNA_helicase_DEAD_Q_motif"/>
</dbReference>
<evidence type="ECO:0000256" key="3">
    <source>
        <dbReference type="ARBA" id="ARBA00022801"/>
    </source>
</evidence>
<dbReference type="InterPro" id="IPR027417">
    <property type="entry name" value="P-loop_NTPase"/>
</dbReference>
<keyword evidence="5" id="KW-0067">ATP-binding</keyword>
<accession>A0A6V7TUM2</accession>
<comment type="caution">
    <text evidence="8">The sequence shown here is derived from an EMBL/GenBank/DDBJ whole genome shotgun (WGS) entry which is preliminary data.</text>
</comment>
<feature type="domain" description="DEAD-box RNA helicase Q" evidence="7">
    <location>
        <begin position="58"/>
        <end position="86"/>
    </location>
</feature>
<dbReference type="Gene3D" id="3.40.50.300">
    <property type="entry name" value="P-loop containing nucleotide triphosphate hydrolases"/>
    <property type="match status" value="1"/>
</dbReference>
<dbReference type="GO" id="GO:0016787">
    <property type="term" value="F:hydrolase activity"/>
    <property type="evidence" value="ECO:0007669"/>
    <property type="project" value="UniProtKB-KW"/>
</dbReference>
<evidence type="ECO:0000256" key="4">
    <source>
        <dbReference type="ARBA" id="ARBA00022806"/>
    </source>
</evidence>
<sequence length="122" mass="14363">MWEKRGKRNEFFEKEIYQTKSSAINEDYFKMTNLITVERYSHEHGEVKEINVMPIENFNDDYLNLHHMLQENIGLCHFEKPTPVQKYAIRILTDPSQNDLITVSNTGSGKLAKFLYFITSLS</sequence>
<evidence type="ECO:0000259" key="7">
    <source>
        <dbReference type="PROSITE" id="PS51195"/>
    </source>
</evidence>
<dbReference type="Proteomes" id="UP000580250">
    <property type="component" value="Unassembled WGS sequence"/>
</dbReference>
<dbReference type="PROSITE" id="PS51195">
    <property type="entry name" value="Q_MOTIF"/>
    <property type="match status" value="1"/>
</dbReference>
<dbReference type="AlphaFoldDB" id="A0A6V7TUM2"/>
<keyword evidence="3" id="KW-0378">Hydrolase</keyword>
<evidence type="ECO:0000256" key="2">
    <source>
        <dbReference type="ARBA" id="ARBA00022741"/>
    </source>
</evidence>
<dbReference type="OrthoDB" id="6156944at2759"/>
<dbReference type="GO" id="GO:0003724">
    <property type="term" value="F:RNA helicase activity"/>
    <property type="evidence" value="ECO:0007669"/>
    <property type="project" value="UniProtKB-EC"/>
</dbReference>
<dbReference type="GO" id="GO:0005524">
    <property type="term" value="F:ATP binding"/>
    <property type="evidence" value="ECO:0007669"/>
    <property type="project" value="UniProtKB-KW"/>
</dbReference>
<gene>
    <name evidence="8" type="ORF">MENT_LOCUS4212</name>
</gene>
<keyword evidence="2" id="KW-0547">Nucleotide-binding</keyword>
<protein>
    <recommendedName>
        <fullName evidence="1">RNA helicase</fullName>
        <ecNumber evidence="1">3.6.4.13</ecNumber>
    </recommendedName>
</protein>
<evidence type="ECO:0000313" key="8">
    <source>
        <dbReference type="EMBL" id="CAD2134005.1"/>
    </source>
</evidence>
<evidence type="ECO:0000256" key="5">
    <source>
        <dbReference type="ARBA" id="ARBA00022840"/>
    </source>
</evidence>
<evidence type="ECO:0000313" key="9">
    <source>
        <dbReference type="Proteomes" id="UP000580250"/>
    </source>
</evidence>
<reference evidence="8 9" key="1">
    <citation type="submission" date="2020-08" db="EMBL/GenBank/DDBJ databases">
        <authorList>
            <person name="Koutsovoulos G."/>
            <person name="Danchin GJ E."/>
        </authorList>
    </citation>
    <scope>NUCLEOTIDE SEQUENCE [LARGE SCALE GENOMIC DNA]</scope>
</reference>
<dbReference type="EC" id="3.6.4.13" evidence="1"/>
<feature type="short sequence motif" description="Q motif" evidence="6">
    <location>
        <begin position="58"/>
        <end position="86"/>
    </location>
</feature>
<dbReference type="EMBL" id="CAJEWN010000014">
    <property type="protein sequence ID" value="CAD2134005.1"/>
    <property type="molecule type" value="Genomic_DNA"/>
</dbReference>
<evidence type="ECO:0000256" key="1">
    <source>
        <dbReference type="ARBA" id="ARBA00012552"/>
    </source>
</evidence>
<keyword evidence="4" id="KW-0347">Helicase</keyword>
<proteinExistence type="predicted"/>